<gene>
    <name evidence="2" type="ORF">S12H4_26442</name>
</gene>
<evidence type="ECO:0000313" key="2">
    <source>
        <dbReference type="EMBL" id="GAI82530.1"/>
    </source>
</evidence>
<comment type="caution">
    <text evidence="2">The sequence shown here is derived from an EMBL/GenBank/DDBJ whole genome shotgun (WGS) entry which is preliminary data.</text>
</comment>
<dbReference type="AlphaFoldDB" id="X1T4L7"/>
<dbReference type="InterPro" id="IPR021139">
    <property type="entry name" value="NYN"/>
</dbReference>
<sequence>ENIRRGLWRHFQKRVPEDISIELLLNTIKEVSDSIGTLYEGHVFGDWTLRSTDAREIENVPHFRAQLVLRSDSKKDRTDPVMNFAIDDFFREKPTINNMVICAGDADYCEVVRRGSRLHKNIYICAVGPQTAPELLSLTKAFYPIEQRLGLKPLDVEELREAVSKLDPEELTKWTPLIMQLDKTESRLPYVVRSHFIKNYISPGLGYGEEFEQKSMTLNFAEQLGLLEFDKVPHPQSGQPVRIVRLNRGNDMVKAILVTKPSE</sequence>
<dbReference type="Gene3D" id="3.40.50.1010">
    <property type="entry name" value="5'-nuclease"/>
    <property type="match status" value="1"/>
</dbReference>
<evidence type="ECO:0000259" key="1">
    <source>
        <dbReference type="Pfam" id="PF01936"/>
    </source>
</evidence>
<name>X1T4L7_9ZZZZ</name>
<dbReference type="Pfam" id="PF01936">
    <property type="entry name" value="NYN"/>
    <property type="match status" value="1"/>
</dbReference>
<reference evidence="2" key="1">
    <citation type="journal article" date="2014" name="Front. Microbiol.">
        <title>High frequency of phylogenetically diverse reductive dehalogenase-homologous genes in deep subseafloor sedimentary metagenomes.</title>
        <authorList>
            <person name="Kawai M."/>
            <person name="Futagami T."/>
            <person name="Toyoda A."/>
            <person name="Takaki Y."/>
            <person name="Nishi S."/>
            <person name="Hori S."/>
            <person name="Arai W."/>
            <person name="Tsubouchi T."/>
            <person name="Morono Y."/>
            <person name="Uchiyama I."/>
            <person name="Ito T."/>
            <person name="Fujiyama A."/>
            <person name="Inagaki F."/>
            <person name="Takami H."/>
        </authorList>
    </citation>
    <scope>NUCLEOTIDE SEQUENCE</scope>
    <source>
        <strain evidence="2">Expedition CK06-06</strain>
    </source>
</reference>
<dbReference type="EMBL" id="BARW01015002">
    <property type="protein sequence ID" value="GAI82530.1"/>
    <property type="molecule type" value="Genomic_DNA"/>
</dbReference>
<feature type="non-terminal residue" evidence="2">
    <location>
        <position position="1"/>
    </location>
</feature>
<proteinExistence type="predicted"/>
<dbReference type="GO" id="GO:0004540">
    <property type="term" value="F:RNA nuclease activity"/>
    <property type="evidence" value="ECO:0007669"/>
    <property type="project" value="InterPro"/>
</dbReference>
<organism evidence="2">
    <name type="scientific">marine sediment metagenome</name>
    <dbReference type="NCBI Taxonomy" id="412755"/>
    <lineage>
        <taxon>unclassified sequences</taxon>
        <taxon>metagenomes</taxon>
        <taxon>ecological metagenomes</taxon>
    </lineage>
</organism>
<feature type="domain" description="NYN" evidence="1">
    <location>
        <begin position="16"/>
        <end position="145"/>
    </location>
</feature>
<accession>X1T4L7</accession>
<protein>
    <recommendedName>
        <fullName evidence="1">NYN domain-containing protein</fullName>
    </recommendedName>
</protein>